<dbReference type="SMART" id="SM00866">
    <property type="entry name" value="UTRA"/>
    <property type="match status" value="1"/>
</dbReference>
<dbReference type="PANTHER" id="PTHR44846">
    <property type="entry name" value="MANNOSYL-D-GLYCERATE TRANSPORT/METABOLISM SYSTEM REPRESSOR MNGR-RELATED"/>
    <property type="match status" value="1"/>
</dbReference>
<dbReference type="PRINTS" id="PR00035">
    <property type="entry name" value="HTHGNTR"/>
</dbReference>
<dbReference type="EMBL" id="JMPI01000068">
    <property type="protein sequence ID" value="KFC77170.1"/>
    <property type="molecule type" value="Genomic_DNA"/>
</dbReference>
<dbReference type="InterPro" id="IPR036390">
    <property type="entry name" value="WH_DNA-bd_sf"/>
</dbReference>
<evidence type="ECO:0000256" key="1">
    <source>
        <dbReference type="ARBA" id="ARBA00023015"/>
    </source>
</evidence>
<keyword evidence="6" id="KW-1185">Reference proteome</keyword>
<dbReference type="OrthoDB" id="6504920at2"/>
<dbReference type="Pfam" id="PF07702">
    <property type="entry name" value="UTRA"/>
    <property type="match status" value="1"/>
</dbReference>
<evidence type="ECO:0000259" key="4">
    <source>
        <dbReference type="PROSITE" id="PS50949"/>
    </source>
</evidence>
<dbReference type="RefSeq" id="WP_034499309.1">
    <property type="nucleotide sequence ID" value="NZ_JMPI01000068.1"/>
</dbReference>
<protein>
    <submittedName>
        <fullName evidence="5">GntR family regulatory protein</fullName>
    </submittedName>
</protein>
<evidence type="ECO:0000256" key="2">
    <source>
        <dbReference type="ARBA" id="ARBA00023125"/>
    </source>
</evidence>
<evidence type="ECO:0000313" key="5">
    <source>
        <dbReference type="EMBL" id="KFC77170.1"/>
    </source>
</evidence>
<keyword evidence="2" id="KW-0238">DNA-binding</keyword>
<organism evidence="5 6">
    <name type="scientific">Buttiauxella agrestis ATCC 33320</name>
    <dbReference type="NCBI Taxonomy" id="1006004"/>
    <lineage>
        <taxon>Bacteria</taxon>
        <taxon>Pseudomonadati</taxon>
        <taxon>Pseudomonadota</taxon>
        <taxon>Gammaproteobacteria</taxon>
        <taxon>Enterobacterales</taxon>
        <taxon>Enterobacteriaceae</taxon>
        <taxon>Buttiauxella</taxon>
    </lineage>
</organism>
<dbReference type="Proteomes" id="UP000028653">
    <property type="component" value="Unassembled WGS sequence"/>
</dbReference>
<accession>A0A085G0C5</accession>
<dbReference type="eggNOG" id="COG2188">
    <property type="taxonomic scope" value="Bacteria"/>
</dbReference>
<dbReference type="GO" id="GO:0003677">
    <property type="term" value="F:DNA binding"/>
    <property type="evidence" value="ECO:0007669"/>
    <property type="project" value="UniProtKB-KW"/>
</dbReference>
<dbReference type="InterPro" id="IPR011663">
    <property type="entry name" value="UTRA"/>
</dbReference>
<evidence type="ECO:0000256" key="3">
    <source>
        <dbReference type="ARBA" id="ARBA00023163"/>
    </source>
</evidence>
<dbReference type="AlphaFoldDB" id="A0A085G0C5"/>
<keyword evidence="1" id="KW-0805">Transcription regulation</keyword>
<dbReference type="InterPro" id="IPR000524">
    <property type="entry name" value="Tscrpt_reg_HTH_GntR"/>
</dbReference>
<dbReference type="GO" id="GO:0045892">
    <property type="term" value="P:negative regulation of DNA-templated transcription"/>
    <property type="evidence" value="ECO:0007669"/>
    <property type="project" value="TreeGrafter"/>
</dbReference>
<dbReference type="SUPFAM" id="SSF64288">
    <property type="entry name" value="Chorismate lyase-like"/>
    <property type="match status" value="1"/>
</dbReference>
<keyword evidence="3" id="KW-0804">Transcription</keyword>
<feature type="domain" description="HTH gntR-type" evidence="4">
    <location>
        <begin position="2"/>
        <end position="70"/>
    </location>
</feature>
<dbReference type="PROSITE" id="PS50949">
    <property type="entry name" value="HTH_GNTR"/>
    <property type="match status" value="1"/>
</dbReference>
<evidence type="ECO:0000313" key="6">
    <source>
        <dbReference type="Proteomes" id="UP000028653"/>
    </source>
</evidence>
<dbReference type="CDD" id="cd07377">
    <property type="entry name" value="WHTH_GntR"/>
    <property type="match status" value="1"/>
</dbReference>
<sequence length="242" mass="27672">MAARYIEIKKSIQDDILSHRYQLGEKIPSERELAVQYGVTRVTLQKAMHILEQEGFIERIHGKGMYVTKVIEDNVYMLNSGTGDSILGFSREFGQQAKITSQLVQHEQIQVPQWVAQQLEMQPEQRVHFIRRIRLIDGVPVLVEDSWINSDVIETIPGSVLEHGSLYEYIEKYTGKKIKFYNSVIEGDLFNEELAALLSISEGLPMLKVSGVTKLEDGKAFNFSCSYNRADKFKIKNSWVGK</sequence>
<dbReference type="InterPro" id="IPR050679">
    <property type="entry name" value="Bact_HTH_transcr_reg"/>
</dbReference>
<dbReference type="Gene3D" id="3.40.1410.10">
    <property type="entry name" value="Chorismate lyase-like"/>
    <property type="match status" value="1"/>
</dbReference>
<dbReference type="GO" id="GO:0003700">
    <property type="term" value="F:DNA-binding transcription factor activity"/>
    <property type="evidence" value="ECO:0007669"/>
    <property type="project" value="InterPro"/>
</dbReference>
<dbReference type="PANTHER" id="PTHR44846:SF5">
    <property type="entry name" value="HTH-TYPE TRANSCRIPTIONAL REGULATOR GMUR"/>
    <property type="match status" value="1"/>
</dbReference>
<dbReference type="InterPro" id="IPR036388">
    <property type="entry name" value="WH-like_DNA-bd_sf"/>
</dbReference>
<name>A0A085G0C5_9ENTR</name>
<dbReference type="Gene3D" id="1.10.10.10">
    <property type="entry name" value="Winged helix-like DNA-binding domain superfamily/Winged helix DNA-binding domain"/>
    <property type="match status" value="1"/>
</dbReference>
<dbReference type="SUPFAM" id="SSF46785">
    <property type="entry name" value="Winged helix' DNA-binding domain"/>
    <property type="match status" value="1"/>
</dbReference>
<proteinExistence type="predicted"/>
<gene>
    <name evidence="5" type="ORF">GBAG_3903</name>
</gene>
<comment type="caution">
    <text evidence="5">The sequence shown here is derived from an EMBL/GenBank/DDBJ whole genome shotgun (WGS) entry which is preliminary data.</text>
</comment>
<dbReference type="Pfam" id="PF00392">
    <property type="entry name" value="GntR"/>
    <property type="match status" value="1"/>
</dbReference>
<dbReference type="InterPro" id="IPR028978">
    <property type="entry name" value="Chorismate_lyase_/UTRA_dom_sf"/>
</dbReference>
<dbReference type="SMART" id="SM00345">
    <property type="entry name" value="HTH_GNTR"/>
    <property type="match status" value="1"/>
</dbReference>
<dbReference type="STRING" id="1006004.GBAG_3903"/>
<reference evidence="5 6" key="1">
    <citation type="submission" date="2014-05" db="EMBL/GenBank/DDBJ databases">
        <title>ATOL: Assembling a taxonomically balanced genome-scale reconstruction of the evolutionary history of the Enterobacteriaceae.</title>
        <authorList>
            <person name="Plunkett G.III."/>
            <person name="Neeno-Eckwall E.C."/>
            <person name="Glasner J.D."/>
            <person name="Perna N.T."/>
        </authorList>
    </citation>
    <scope>NUCLEOTIDE SEQUENCE [LARGE SCALE GENOMIC DNA]</scope>
    <source>
        <strain evidence="5 6">ATCC 33320</strain>
    </source>
</reference>